<comment type="caution">
    <text evidence="1">The sequence shown here is derived from an EMBL/GenBank/DDBJ whole genome shotgun (WGS) entry which is preliminary data.</text>
</comment>
<gene>
    <name evidence="1" type="ORF">QTP70_020808</name>
</gene>
<proteinExistence type="predicted"/>
<dbReference type="Proteomes" id="UP001274896">
    <property type="component" value="Unassembled WGS sequence"/>
</dbReference>
<reference evidence="1" key="1">
    <citation type="submission" date="2023-06" db="EMBL/GenBank/DDBJ databases">
        <title>Male Hemibagrus guttatus genome.</title>
        <authorList>
            <person name="Bian C."/>
        </authorList>
    </citation>
    <scope>NUCLEOTIDE SEQUENCE</scope>
    <source>
        <strain evidence="1">Male_cb2023</strain>
        <tissue evidence="1">Muscle</tissue>
    </source>
</reference>
<evidence type="ECO:0000313" key="1">
    <source>
        <dbReference type="EMBL" id="KAK3554321.1"/>
    </source>
</evidence>
<dbReference type="AlphaFoldDB" id="A0AAE0RG99"/>
<accession>A0AAE0RG99</accession>
<sequence>MENGRVPGIDGLPYKAFWAVIGQDVLDVLYGTVYGEDLLVDFFWDGLHWIPQSVLHLPKEEGGQGLVQLASRTAAFRLQFLQTPHWSQRLNMETSSPWTFTQGRRTGARPNFVFNGYQNAGRFWITGFLPWTF</sequence>
<keyword evidence="2" id="KW-1185">Reference proteome</keyword>
<dbReference type="EMBL" id="JAUCMX010000002">
    <property type="protein sequence ID" value="KAK3554321.1"/>
    <property type="molecule type" value="Genomic_DNA"/>
</dbReference>
<organism evidence="1 2">
    <name type="scientific">Hemibagrus guttatus</name>
    <dbReference type="NCBI Taxonomy" id="175788"/>
    <lineage>
        <taxon>Eukaryota</taxon>
        <taxon>Metazoa</taxon>
        <taxon>Chordata</taxon>
        <taxon>Craniata</taxon>
        <taxon>Vertebrata</taxon>
        <taxon>Euteleostomi</taxon>
        <taxon>Actinopterygii</taxon>
        <taxon>Neopterygii</taxon>
        <taxon>Teleostei</taxon>
        <taxon>Ostariophysi</taxon>
        <taxon>Siluriformes</taxon>
        <taxon>Bagridae</taxon>
        <taxon>Hemibagrus</taxon>
    </lineage>
</organism>
<evidence type="ECO:0000313" key="2">
    <source>
        <dbReference type="Proteomes" id="UP001274896"/>
    </source>
</evidence>
<protein>
    <submittedName>
        <fullName evidence="1">Uncharacterized protein</fullName>
    </submittedName>
</protein>
<name>A0AAE0RG99_9TELE</name>